<keyword evidence="2" id="KW-0472">Membrane</keyword>
<reference evidence="4" key="2">
    <citation type="submission" date="2020-05" db="UniProtKB">
        <authorList>
            <consortium name="EnsemblMetazoa"/>
        </authorList>
    </citation>
    <scope>IDENTIFICATION</scope>
    <source>
        <strain evidence="4">maculatus3</strain>
    </source>
</reference>
<accession>A0A182T2N6</accession>
<keyword evidence="2" id="KW-0812">Transmembrane</keyword>
<evidence type="ECO:0000259" key="3">
    <source>
        <dbReference type="Pfam" id="PF00020"/>
    </source>
</evidence>
<dbReference type="AlphaFoldDB" id="A0A182T2N6"/>
<sequence length="343" mass="38263">MAHVPDIRGMAQIGRRRSQQRTCRGIIPTTTLVLLAILLQLMDFGDGPGGGRSMVVGAACESRKSWWDPTIGECAPCRICADHQVVLRPCQDYMNTVCGTMKDLTASDHRPYPHLPDGNGNGIGSVGRTRDHHWKEERRKEGDGVEGYRRVVPATSTEEILWDWQVASLLLAVIGCLLFLLAAACVALNQSRQWRRIEKHFDADMEALSAQLVNHLASMQHLESGPILLENFDHGRLRTTGHHPIEVRCVYLDQLLGKYESKQHTRRFYAVSSSLRNGGRESGKGTVLNIDHFLSQWSEWCNDSQIDSFCSFLVVVVVVVVVACFDFFGGPIRPVVCATRINA</sequence>
<protein>
    <recommendedName>
        <fullName evidence="3">TNFR-Cys domain-containing protein</fullName>
    </recommendedName>
</protein>
<dbReference type="VEuPathDB" id="VectorBase:AMAM018389"/>
<feature type="domain" description="TNFR-Cys" evidence="3">
    <location>
        <begin position="60"/>
        <end position="98"/>
    </location>
</feature>
<organism evidence="4 5">
    <name type="scientific">Anopheles maculatus</name>
    <dbReference type="NCBI Taxonomy" id="74869"/>
    <lineage>
        <taxon>Eukaryota</taxon>
        <taxon>Metazoa</taxon>
        <taxon>Ecdysozoa</taxon>
        <taxon>Arthropoda</taxon>
        <taxon>Hexapoda</taxon>
        <taxon>Insecta</taxon>
        <taxon>Pterygota</taxon>
        <taxon>Neoptera</taxon>
        <taxon>Endopterygota</taxon>
        <taxon>Diptera</taxon>
        <taxon>Nematocera</taxon>
        <taxon>Culicoidea</taxon>
        <taxon>Culicidae</taxon>
        <taxon>Anophelinae</taxon>
        <taxon>Anopheles</taxon>
        <taxon>Anopheles maculatus group</taxon>
    </lineage>
</organism>
<name>A0A182T2N6_9DIPT</name>
<keyword evidence="5" id="KW-1185">Reference proteome</keyword>
<dbReference type="Proteomes" id="UP000075901">
    <property type="component" value="Unassembled WGS sequence"/>
</dbReference>
<dbReference type="Gene3D" id="2.10.50.10">
    <property type="entry name" value="Tumor Necrosis Factor Receptor, subunit A, domain 2"/>
    <property type="match status" value="1"/>
</dbReference>
<feature type="transmembrane region" description="Helical" evidence="2">
    <location>
        <begin position="166"/>
        <end position="189"/>
    </location>
</feature>
<evidence type="ECO:0000313" key="4">
    <source>
        <dbReference type="EnsemblMetazoa" id="AMAM018389-PA"/>
    </source>
</evidence>
<evidence type="ECO:0000313" key="5">
    <source>
        <dbReference type="Proteomes" id="UP000075901"/>
    </source>
</evidence>
<feature type="region of interest" description="Disordered" evidence="1">
    <location>
        <begin position="115"/>
        <end position="140"/>
    </location>
</feature>
<reference evidence="5" key="1">
    <citation type="submission" date="2013-09" db="EMBL/GenBank/DDBJ databases">
        <title>The Genome Sequence of Anopheles maculatus species B.</title>
        <authorList>
            <consortium name="The Broad Institute Genomics Platform"/>
            <person name="Neafsey D.E."/>
            <person name="Besansky N."/>
            <person name="Howell P."/>
            <person name="Walton C."/>
            <person name="Young S.K."/>
            <person name="Zeng Q."/>
            <person name="Gargeya S."/>
            <person name="Fitzgerald M."/>
            <person name="Haas B."/>
            <person name="Abouelleil A."/>
            <person name="Allen A.W."/>
            <person name="Alvarado L."/>
            <person name="Arachchi H.M."/>
            <person name="Berlin A.M."/>
            <person name="Chapman S.B."/>
            <person name="Gainer-Dewar J."/>
            <person name="Goldberg J."/>
            <person name="Griggs A."/>
            <person name="Gujja S."/>
            <person name="Hansen M."/>
            <person name="Howarth C."/>
            <person name="Imamovic A."/>
            <person name="Ireland A."/>
            <person name="Larimer J."/>
            <person name="McCowan C."/>
            <person name="Murphy C."/>
            <person name="Pearson M."/>
            <person name="Poon T.W."/>
            <person name="Priest M."/>
            <person name="Roberts A."/>
            <person name="Saif S."/>
            <person name="Shea T."/>
            <person name="Sisk P."/>
            <person name="Sykes S."/>
            <person name="Wortman J."/>
            <person name="Nusbaum C."/>
            <person name="Birren B."/>
        </authorList>
    </citation>
    <scope>NUCLEOTIDE SEQUENCE [LARGE SCALE GENOMIC DNA]</scope>
    <source>
        <strain evidence="5">maculatus3</strain>
    </source>
</reference>
<evidence type="ECO:0000256" key="2">
    <source>
        <dbReference type="SAM" id="Phobius"/>
    </source>
</evidence>
<feature type="transmembrane region" description="Helical" evidence="2">
    <location>
        <begin position="25"/>
        <end position="42"/>
    </location>
</feature>
<dbReference type="InterPro" id="IPR001368">
    <property type="entry name" value="TNFR/NGFR_Cys_rich_reg"/>
</dbReference>
<feature type="transmembrane region" description="Helical" evidence="2">
    <location>
        <begin position="309"/>
        <end position="328"/>
    </location>
</feature>
<dbReference type="Pfam" id="PF00020">
    <property type="entry name" value="TNFR_c6"/>
    <property type="match status" value="1"/>
</dbReference>
<dbReference type="EnsemblMetazoa" id="AMAM018389-RA">
    <property type="protein sequence ID" value="AMAM018389-PA"/>
    <property type="gene ID" value="AMAM018389"/>
</dbReference>
<proteinExistence type="predicted"/>
<evidence type="ECO:0000256" key="1">
    <source>
        <dbReference type="SAM" id="MobiDB-lite"/>
    </source>
</evidence>
<keyword evidence="2" id="KW-1133">Transmembrane helix</keyword>